<comment type="pathway">
    <text evidence="3">Cofactor biosynthesis; thiamine diphosphate biosynthesis; 4-amino-2-methyl-5-diphosphomethylpyrimidine from 5-amino-1-(5-phospho-D-ribosyl)imidazole: step 3/3.</text>
</comment>
<dbReference type="FunFam" id="3.40.1190.20:FF:000003">
    <property type="entry name" value="Phosphomethylpyrimidine kinase ThiD"/>
    <property type="match status" value="1"/>
</dbReference>
<proteinExistence type="inferred from homology"/>
<dbReference type="STRING" id="126156.SAMN05421670_0659"/>
<dbReference type="Proteomes" id="UP000198734">
    <property type="component" value="Unassembled WGS sequence"/>
</dbReference>
<accession>A0A1I5V5M3</accession>
<keyword evidence="12" id="KW-0784">Thiamine biosynthesis</keyword>
<evidence type="ECO:0000256" key="14">
    <source>
        <dbReference type="ARBA" id="ARBA00042102"/>
    </source>
</evidence>
<comment type="pathway">
    <text evidence="13">Cofactor biosynthesis; thiamine diphosphate biosynthesis; 4-amino-2-methyl-5-diphosphomethylpyrimidine from 5-amino-1-(5-phospho-D-ribosyl)imidazole: step 2/3.</text>
</comment>
<dbReference type="EC" id="2.7.1.49" evidence="5"/>
<evidence type="ECO:0000256" key="6">
    <source>
        <dbReference type="ARBA" id="ARBA00012963"/>
    </source>
</evidence>
<evidence type="ECO:0000259" key="16">
    <source>
        <dbReference type="Pfam" id="PF08543"/>
    </source>
</evidence>
<dbReference type="InterPro" id="IPR004399">
    <property type="entry name" value="HMP/HMP-P_kinase_dom"/>
</dbReference>
<protein>
    <recommendedName>
        <fullName evidence="7">Hydroxymethylpyrimidine/phosphomethylpyrimidine kinase</fullName>
        <ecNumber evidence="5">2.7.1.49</ecNumber>
        <ecNumber evidence="6">2.7.4.7</ecNumber>
    </recommendedName>
    <alternativeName>
        <fullName evidence="14">Hydroxymethylpyrimidine kinase</fullName>
    </alternativeName>
    <alternativeName>
        <fullName evidence="15">Hydroxymethylpyrimidine phosphate kinase</fullName>
    </alternativeName>
</protein>
<keyword evidence="8" id="KW-0808">Transferase</keyword>
<evidence type="ECO:0000256" key="9">
    <source>
        <dbReference type="ARBA" id="ARBA00022741"/>
    </source>
</evidence>
<dbReference type="GO" id="GO:0008972">
    <property type="term" value="F:phosphomethylpyrimidine kinase activity"/>
    <property type="evidence" value="ECO:0007669"/>
    <property type="project" value="UniProtKB-EC"/>
</dbReference>
<dbReference type="GO" id="GO:0008902">
    <property type="term" value="F:hydroxymethylpyrimidine kinase activity"/>
    <property type="evidence" value="ECO:0007669"/>
    <property type="project" value="UniProtKB-EC"/>
</dbReference>
<dbReference type="NCBIfam" id="TIGR00097">
    <property type="entry name" value="HMP-P_kinase"/>
    <property type="match status" value="1"/>
</dbReference>
<evidence type="ECO:0000256" key="11">
    <source>
        <dbReference type="ARBA" id="ARBA00022840"/>
    </source>
</evidence>
<organism evidence="17 18">
    <name type="scientific">Psychrobacillus psychrotolerans</name>
    <dbReference type="NCBI Taxonomy" id="126156"/>
    <lineage>
        <taxon>Bacteria</taxon>
        <taxon>Bacillati</taxon>
        <taxon>Bacillota</taxon>
        <taxon>Bacilli</taxon>
        <taxon>Bacillales</taxon>
        <taxon>Bacillaceae</taxon>
        <taxon>Psychrobacillus</taxon>
    </lineage>
</organism>
<keyword evidence="9" id="KW-0547">Nucleotide-binding</keyword>
<dbReference type="SUPFAM" id="SSF53613">
    <property type="entry name" value="Ribokinase-like"/>
    <property type="match status" value="1"/>
</dbReference>
<dbReference type="Pfam" id="PF08543">
    <property type="entry name" value="Phos_pyr_kin"/>
    <property type="match status" value="1"/>
</dbReference>
<feature type="domain" description="Pyridoxamine kinase/Phosphomethylpyrimidine kinase" evidence="16">
    <location>
        <begin position="15"/>
        <end position="260"/>
    </location>
</feature>
<reference evidence="18" key="1">
    <citation type="submission" date="2016-10" db="EMBL/GenBank/DDBJ databases">
        <authorList>
            <person name="Varghese N."/>
            <person name="Submissions S."/>
        </authorList>
    </citation>
    <scope>NUCLEOTIDE SEQUENCE [LARGE SCALE GENOMIC DNA]</scope>
    <source>
        <strain evidence="18">DSM 11706</strain>
    </source>
</reference>
<comment type="catalytic activity">
    <reaction evidence="2">
        <text>4-amino-2-methyl-5-(phosphooxymethyl)pyrimidine + ATP = 4-amino-2-methyl-5-(diphosphooxymethyl)pyrimidine + ADP</text>
        <dbReference type="Rhea" id="RHEA:19893"/>
        <dbReference type="ChEBI" id="CHEBI:30616"/>
        <dbReference type="ChEBI" id="CHEBI:57841"/>
        <dbReference type="ChEBI" id="CHEBI:58354"/>
        <dbReference type="ChEBI" id="CHEBI:456216"/>
        <dbReference type="EC" id="2.7.4.7"/>
    </reaction>
</comment>
<evidence type="ECO:0000256" key="8">
    <source>
        <dbReference type="ARBA" id="ARBA00022679"/>
    </source>
</evidence>
<dbReference type="CDD" id="cd01169">
    <property type="entry name" value="HMPP_kinase"/>
    <property type="match status" value="1"/>
</dbReference>
<dbReference type="InterPro" id="IPR013749">
    <property type="entry name" value="PM/HMP-P_kinase-1"/>
</dbReference>
<comment type="similarity">
    <text evidence="4">Belongs to the ThiD family.</text>
</comment>
<evidence type="ECO:0000256" key="10">
    <source>
        <dbReference type="ARBA" id="ARBA00022777"/>
    </source>
</evidence>
<name>A0A1I5V5M3_9BACI</name>
<dbReference type="RefSeq" id="WP_245762599.1">
    <property type="nucleotide sequence ID" value="NZ_FOXU01000001.1"/>
</dbReference>
<sequence>MSDSMPCVLTIAGSDSGGGAGIQADIKSFQERDVFGTSVITAITAQNTCGVQGVYPVEAKAVQQQLQSVGEDFFISAVKTGMLFNTDTIALVANAISEYRWKNIVVDPVMVSTSGHILLEEEAIDTLKTKLFPLARIVTPNIPEAEHLTGLKIEKDIDILKAAERILSMGVKSVLIKGGHKKDEYVEDVYVDEKGVCIRFSSKRIDTKNTHGTGCTFSAVLTAELGKRNNIDEALMTSKRYIQSAIENVISLGHGHGPTNHGAYRKKGIKERIISVQETIDLFHNGDS</sequence>
<evidence type="ECO:0000256" key="1">
    <source>
        <dbReference type="ARBA" id="ARBA00000151"/>
    </source>
</evidence>
<dbReference type="PANTHER" id="PTHR20858">
    <property type="entry name" value="PHOSPHOMETHYLPYRIMIDINE KINASE"/>
    <property type="match status" value="1"/>
</dbReference>
<keyword evidence="18" id="KW-1185">Reference proteome</keyword>
<evidence type="ECO:0000256" key="13">
    <source>
        <dbReference type="ARBA" id="ARBA00037917"/>
    </source>
</evidence>
<dbReference type="AlphaFoldDB" id="A0A1I5V5M3"/>
<dbReference type="GO" id="GO:0005524">
    <property type="term" value="F:ATP binding"/>
    <property type="evidence" value="ECO:0007669"/>
    <property type="project" value="UniProtKB-KW"/>
</dbReference>
<evidence type="ECO:0000256" key="4">
    <source>
        <dbReference type="ARBA" id="ARBA00009879"/>
    </source>
</evidence>
<keyword evidence="11" id="KW-0067">ATP-binding</keyword>
<dbReference type="GO" id="GO:0009228">
    <property type="term" value="P:thiamine biosynthetic process"/>
    <property type="evidence" value="ECO:0007669"/>
    <property type="project" value="UniProtKB-KW"/>
</dbReference>
<dbReference type="InterPro" id="IPR029056">
    <property type="entry name" value="Ribokinase-like"/>
</dbReference>
<dbReference type="EMBL" id="FOXU01000001">
    <property type="protein sequence ID" value="SFQ02236.1"/>
    <property type="molecule type" value="Genomic_DNA"/>
</dbReference>
<dbReference type="EC" id="2.7.4.7" evidence="6"/>
<gene>
    <name evidence="17" type="ORF">SAMN05421670_0659</name>
</gene>
<evidence type="ECO:0000256" key="2">
    <source>
        <dbReference type="ARBA" id="ARBA00000565"/>
    </source>
</evidence>
<dbReference type="PANTHER" id="PTHR20858:SF17">
    <property type="entry name" value="HYDROXYMETHYLPYRIMIDINE_PHOSPHOMETHYLPYRIMIDINE KINASE THI20-RELATED"/>
    <property type="match status" value="1"/>
</dbReference>
<dbReference type="Gene3D" id="3.40.1190.20">
    <property type="match status" value="1"/>
</dbReference>
<evidence type="ECO:0000313" key="18">
    <source>
        <dbReference type="Proteomes" id="UP000198734"/>
    </source>
</evidence>
<keyword evidence="10 17" id="KW-0418">Kinase</keyword>
<comment type="catalytic activity">
    <reaction evidence="1">
        <text>4-amino-5-hydroxymethyl-2-methylpyrimidine + ATP = 4-amino-2-methyl-5-(phosphooxymethyl)pyrimidine + ADP + H(+)</text>
        <dbReference type="Rhea" id="RHEA:23096"/>
        <dbReference type="ChEBI" id="CHEBI:15378"/>
        <dbReference type="ChEBI" id="CHEBI:16892"/>
        <dbReference type="ChEBI" id="CHEBI:30616"/>
        <dbReference type="ChEBI" id="CHEBI:58354"/>
        <dbReference type="ChEBI" id="CHEBI:456216"/>
        <dbReference type="EC" id="2.7.1.49"/>
    </reaction>
</comment>
<evidence type="ECO:0000256" key="3">
    <source>
        <dbReference type="ARBA" id="ARBA00004769"/>
    </source>
</evidence>
<evidence type="ECO:0000256" key="5">
    <source>
        <dbReference type="ARBA" id="ARBA00012135"/>
    </source>
</evidence>
<evidence type="ECO:0000256" key="15">
    <source>
        <dbReference type="ARBA" id="ARBA00043176"/>
    </source>
</evidence>
<evidence type="ECO:0000313" key="17">
    <source>
        <dbReference type="EMBL" id="SFQ02236.1"/>
    </source>
</evidence>
<dbReference type="GO" id="GO:0005829">
    <property type="term" value="C:cytosol"/>
    <property type="evidence" value="ECO:0007669"/>
    <property type="project" value="TreeGrafter"/>
</dbReference>
<evidence type="ECO:0000256" key="7">
    <source>
        <dbReference type="ARBA" id="ARBA00019161"/>
    </source>
</evidence>
<evidence type="ECO:0000256" key="12">
    <source>
        <dbReference type="ARBA" id="ARBA00022977"/>
    </source>
</evidence>